<organism evidence="2 3">
    <name type="scientific">Niastella caeni</name>
    <dbReference type="NCBI Taxonomy" id="2569763"/>
    <lineage>
        <taxon>Bacteria</taxon>
        <taxon>Pseudomonadati</taxon>
        <taxon>Bacteroidota</taxon>
        <taxon>Chitinophagia</taxon>
        <taxon>Chitinophagales</taxon>
        <taxon>Chitinophagaceae</taxon>
        <taxon>Niastella</taxon>
    </lineage>
</organism>
<reference evidence="2 3" key="1">
    <citation type="submission" date="2019-04" db="EMBL/GenBank/DDBJ databases">
        <title>Niastella caeni sp. nov., isolated from activated sludge.</title>
        <authorList>
            <person name="Sheng M."/>
        </authorList>
    </citation>
    <scope>NUCLEOTIDE SEQUENCE [LARGE SCALE GENOMIC DNA]</scope>
    <source>
        <strain evidence="2 3">HX-2-15</strain>
    </source>
</reference>
<dbReference type="RefSeq" id="WP_136577924.1">
    <property type="nucleotide sequence ID" value="NZ_STFF01000004.1"/>
</dbReference>
<evidence type="ECO:0000313" key="2">
    <source>
        <dbReference type="EMBL" id="THU37968.1"/>
    </source>
</evidence>
<name>A0A4S8HR55_9BACT</name>
<proteinExistence type="predicted"/>
<sequence length="332" mass="38888">MSDLPYRIRIKNEATGMRVVAQFIQEFWECGWQPFDARNDKGIDGLILMKKRNTDLGVKINVQVKCGAKYISSETKDEIKISIDDEHGLIEHIEYWKKQVEPAILIFVNPAKPIRDKSGNIVKDDKGRTTWKESRLNSKAWWVDLKSDDLRVENSKTLISIPKKNVFGEHSKGAFLKLIRPLMSNAHLPLIELNTESKRLLNSIKLKEESHKFYKDWKNGNTIFCKALDKNVRVSRTGWNHILSSNRGAERRINSLKLLGVAKQMIDQVEKDKFFLLNQKENLFELEQKLGIRARYIDKQLGEQVVQVIILRKLNTRNRNEKLWFYSVHYRR</sequence>
<dbReference type="OrthoDB" id="7058312at2"/>
<dbReference type="AlphaFoldDB" id="A0A4S8HR55"/>
<protein>
    <submittedName>
        <fullName evidence="2">DUF4365 domain-containing protein</fullName>
    </submittedName>
</protein>
<accession>A0A4S8HR55</accession>
<feature type="domain" description="DUF4365" evidence="1">
    <location>
        <begin position="14"/>
        <end position="176"/>
    </location>
</feature>
<comment type="caution">
    <text evidence="2">The sequence shown here is derived from an EMBL/GenBank/DDBJ whole genome shotgun (WGS) entry which is preliminary data.</text>
</comment>
<keyword evidence="3" id="KW-1185">Reference proteome</keyword>
<dbReference type="Pfam" id="PF14280">
    <property type="entry name" value="DUF4365"/>
    <property type="match status" value="1"/>
</dbReference>
<dbReference type="Proteomes" id="UP000306918">
    <property type="component" value="Unassembled WGS sequence"/>
</dbReference>
<evidence type="ECO:0000259" key="1">
    <source>
        <dbReference type="Pfam" id="PF14280"/>
    </source>
</evidence>
<dbReference type="EMBL" id="STFF01000004">
    <property type="protein sequence ID" value="THU37968.1"/>
    <property type="molecule type" value="Genomic_DNA"/>
</dbReference>
<dbReference type="InterPro" id="IPR025375">
    <property type="entry name" value="DUF4365"/>
</dbReference>
<gene>
    <name evidence="2" type="ORF">FAM09_14870</name>
</gene>
<evidence type="ECO:0000313" key="3">
    <source>
        <dbReference type="Proteomes" id="UP000306918"/>
    </source>
</evidence>